<evidence type="ECO:0000256" key="6">
    <source>
        <dbReference type="ARBA" id="ARBA00022777"/>
    </source>
</evidence>
<feature type="compositionally biased region" description="Polar residues" evidence="11">
    <location>
        <begin position="578"/>
        <end position="595"/>
    </location>
</feature>
<evidence type="ECO:0000313" key="14">
    <source>
        <dbReference type="EMBL" id="KAK9763589.1"/>
    </source>
</evidence>
<gene>
    <name evidence="14" type="primary">KIN2_9</name>
    <name evidence="14" type="ORF">K7432_009597</name>
</gene>
<feature type="compositionally biased region" description="Polar residues" evidence="11">
    <location>
        <begin position="688"/>
        <end position="698"/>
    </location>
</feature>
<evidence type="ECO:0000256" key="8">
    <source>
        <dbReference type="ARBA" id="ARBA00047899"/>
    </source>
</evidence>
<comment type="catalytic activity">
    <reaction evidence="8">
        <text>L-threonyl-[protein] + ATP = O-phospho-L-threonyl-[protein] + ADP + H(+)</text>
        <dbReference type="Rhea" id="RHEA:46608"/>
        <dbReference type="Rhea" id="RHEA-COMP:11060"/>
        <dbReference type="Rhea" id="RHEA-COMP:11605"/>
        <dbReference type="ChEBI" id="CHEBI:15378"/>
        <dbReference type="ChEBI" id="CHEBI:30013"/>
        <dbReference type="ChEBI" id="CHEBI:30616"/>
        <dbReference type="ChEBI" id="CHEBI:61977"/>
        <dbReference type="ChEBI" id="CHEBI:456216"/>
        <dbReference type="EC" id="2.7.11.1"/>
    </reaction>
</comment>
<keyword evidence="3" id="KW-0723">Serine/threonine-protein kinase</keyword>
<dbReference type="PROSITE" id="PS50032">
    <property type="entry name" value="KA1"/>
    <property type="match status" value="1"/>
</dbReference>
<dbReference type="PROSITE" id="PS00108">
    <property type="entry name" value="PROTEIN_KINASE_ST"/>
    <property type="match status" value="1"/>
</dbReference>
<evidence type="ECO:0000256" key="4">
    <source>
        <dbReference type="ARBA" id="ARBA00022679"/>
    </source>
</evidence>
<feature type="domain" description="KA1" evidence="13">
    <location>
        <begin position="846"/>
        <end position="896"/>
    </location>
</feature>
<sequence length="896" mass="100895">MPHKVLTSGSAEGFLSNVPSPSDIGNCSNSLTPVLQEATIPEETLDENFMKNVKASETTEKNSTVMKMYKGPEKSTKVRRSIGEYQFSKTLGAGSMGKVKLGIHMETGEKVAIKVIPRVDRETIQKRSSEAAAKEENKETRVIREAAIMSLLDHPNIVKMKEMIIHNRHYYLILEYVSGGQMLDYIISHGRLKEKQARNFARQICSALEYCHKNSIVHRDLKIENILIADDGSIKLIDFGLSNLFSTRSHLSTFCGSLYFAAPELLHARAYTGPEVDIWSMGIVLYVLVCGKVPFDDQNLPALHAKIKKGHVEYPTWLSSECKHLLSRMLVTNPSERATMAEVMRHVWMNKGFDGPPNNFFPVRKPIQLPLNMEVIRNMTGFEFGSEERIRDEIEAIVRGDAYQNQTTSGHHNSSFSRISGYLKRGNTSDNTVDHPLLSIYHLVKEKMEKEQKKIISGTSSTSLQSIPEDQVADIPSSQSKEDGEIPMSIHERSHLDPRKTAATGYKSDKSNKDSITGPDDEYANNSKHRRSKSTTASGVFRRISQAIKSGRRSQHKQQLHQLLSDDENNPDDFNSYGAESNLTPMNRTPLNQDQPLPDCGIDRDLHTRKSGRENLGNKLSIIISRATSLKESNLPRRRRRSNEETTPISRESSSTKRQSRSRPPFLRINRSPTRSHSRMAEDREQSPTRSLTHSNCSHKQETVDSYVKPVFLKGLFSVATTSTKKPAILRTDIIRILDKLGFIWREGSGYFECILSNVEEDARSGFTRLSDNTNSSVATSRSDEPQTLQKIPEDSDSVPSLTIPRGATGRQSSEESGPVRSETSLKPTPSSHDQPQIELEEPTPTESNYSSTRFRISIVKIPWLPGLHGIRFRRLAGHPWEYKNACSRILNELKL</sequence>
<evidence type="ECO:0000256" key="1">
    <source>
        <dbReference type="ARBA" id="ARBA00010791"/>
    </source>
</evidence>
<dbReference type="EMBL" id="JASJQH010000603">
    <property type="protein sequence ID" value="KAK9763589.1"/>
    <property type="molecule type" value="Genomic_DNA"/>
</dbReference>
<comment type="caution">
    <text evidence="14">The sequence shown here is derived from an EMBL/GenBank/DDBJ whole genome shotgun (WGS) entry which is preliminary data.</text>
</comment>
<feature type="compositionally biased region" description="Polar residues" evidence="11">
    <location>
        <begin position="645"/>
        <end position="657"/>
    </location>
</feature>
<evidence type="ECO:0000256" key="5">
    <source>
        <dbReference type="ARBA" id="ARBA00022741"/>
    </source>
</evidence>
<dbReference type="PANTHER" id="PTHR24346:SF82">
    <property type="entry name" value="KP78A-RELATED"/>
    <property type="match status" value="1"/>
</dbReference>
<dbReference type="SUPFAM" id="SSF103243">
    <property type="entry name" value="KA1-like"/>
    <property type="match status" value="1"/>
</dbReference>
<feature type="binding site" evidence="10">
    <location>
        <position position="114"/>
    </location>
    <ligand>
        <name>ATP</name>
        <dbReference type="ChEBI" id="CHEBI:30616"/>
    </ligand>
</feature>
<evidence type="ECO:0000256" key="9">
    <source>
        <dbReference type="ARBA" id="ARBA00048679"/>
    </source>
</evidence>
<evidence type="ECO:0000259" key="13">
    <source>
        <dbReference type="PROSITE" id="PS50032"/>
    </source>
</evidence>
<feature type="compositionally biased region" description="Polar residues" evidence="11">
    <location>
        <begin position="768"/>
        <end position="790"/>
    </location>
</feature>
<comment type="similarity">
    <text evidence="1">Belongs to the protein kinase superfamily. CAMK Ser/Thr protein kinase family. NIM1 subfamily.</text>
</comment>
<feature type="region of interest" description="Disordered" evidence="11">
    <location>
        <begin position="452"/>
        <end position="700"/>
    </location>
</feature>
<protein>
    <recommendedName>
        <fullName evidence="2">non-specific serine/threonine protein kinase</fullName>
        <ecNumber evidence="2">2.7.11.1</ecNumber>
    </recommendedName>
</protein>
<organism evidence="14 15">
    <name type="scientific">Basidiobolus ranarum</name>
    <dbReference type="NCBI Taxonomy" id="34480"/>
    <lineage>
        <taxon>Eukaryota</taxon>
        <taxon>Fungi</taxon>
        <taxon>Fungi incertae sedis</taxon>
        <taxon>Zoopagomycota</taxon>
        <taxon>Entomophthoromycotina</taxon>
        <taxon>Basidiobolomycetes</taxon>
        <taxon>Basidiobolales</taxon>
        <taxon>Basidiobolaceae</taxon>
        <taxon>Basidiobolus</taxon>
    </lineage>
</organism>
<accession>A0ABR2WQ15</accession>
<evidence type="ECO:0000256" key="10">
    <source>
        <dbReference type="PROSITE-ProRule" id="PRU10141"/>
    </source>
</evidence>
<dbReference type="InterPro" id="IPR001772">
    <property type="entry name" value="KA1_dom"/>
</dbReference>
<keyword evidence="15" id="KW-1185">Reference proteome</keyword>
<feature type="compositionally biased region" description="Basic residues" evidence="11">
    <location>
        <begin position="550"/>
        <end position="559"/>
    </location>
</feature>
<dbReference type="PROSITE" id="PS50011">
    <property type="entry name" value="PROTEIN_KINASE_DOM"/>
    <property type="match status" value="1"/>
</dbReference>
<dbReference type="Pfam" id="PF00069">
    <property type="entry name" value="Pkinase"/>
    <property type="match status" value="1"/>
</dbReference>
<dbReference type="InterPro" id="IPR000719">
    <property type="entry name" value="Prot_kinase_dom"/>
</dbReference>
<feature type="compositionally biased region" description="Polar residues" evidence="11">
    <location>
        <begin position="810"/>
        <end position="835"/>
    </location>
</feature>
<keyword evidence="7 10" id="KW-0067">ATP-binding</keyword>
<dbReference type="Gene3D" id="3.30.310.80">
    <property type="entry name" value="Kinase associated domain 1, KA1"/>
    <property type="match status" value="1"/>
</dbReference>
<evidence type="ECO:0000259" key="12">
    <source>
        <dbReference type="PROSITE" id="PS50011"/>
    </source>
</evidence>
<dbReference type="GO" id="GO:0004674">
    <property type="term" value="F:protein serine/threonine kinase activity"/>
    <property type="evidence" value="ECO:0007669"/>
    <property type="project" value="UniProtKB-EC"/>
</dbReference>
<keyword evidence="4 14" id="KW-0808">Transferase</keyword>
<feature type="region of interest" description="Disordered" evidence="11">
    <location>
        <begin position="768"/>
        <end position="850"/>
    </location>
</feature>
<dbReference type="PROSITE" id="PS00107">
    <property type="entry name" value="PROTEIN_KINASE_ATP"/>
    <property type="match status" value="1"/>
</dbReference>
<dbReference type="Gene3D" id="1.10.510.10">
    <property type="entry name" value="Transferase(Phosphotransferase) domain 1"/>
    <property type="match status" value="1"/>
</dbReference>
<feature type="compositionally biased region" description="Basic and acidic residues" evidence="11">
    <location>
        <begin position="480"/>
        <end position="500"/>
    </location>
</feature>
<dbReference type="Pfam" id="PF02149">
    <property type="entry name" value="KA1"/>
    <property type="match status" value="1"/>
</dbReference>
<name>A0ABR2WQ15_9FUNG</name>
<dbReference type="InterPro" id="IPR011009">
    <property type="entry name" value="Kinase-like_dom_sf"/>
</dbReference>
<evidence type="ECO:0000256" key="7">
    <source>
        <dbReference type="ARBA" id="ARBA00022840"/>
    </source>
</evidence>
<dbReference type="InterPro" id="IPR008271">
    <property type="entry name" value="Ser/Thr_kinase_AS"/>
</dbReference>
<dbReference type="Proteomes" id="UP001479436">
    <property type="component" value="Unassembled WGS sequence"/>
</dbReference>
<feature type="region of interest" description="Disordered" evidence="11">
    <location>
        <begin position="1"/>
        <end position="21"/>
    </location>
</feature>
<comment type="catalytic activity">
    <reaction evidence="9">
        <text>L-seryl-[protein] + ATP = O-phospho-L-seryl-[protein] + ADP + H(+)</text>
        <dbReference type="Rhea" id="RHEA:17989"/>
        <dbReference type="Rhea" id="RHEA-COMP:9863"/>
        <dbReference type="Rhea" id="RHEA-COMP:11604"/>
        <dbReference type="ChEBI" id="CHEBI:15378"/>
        <dbReference type="ChEBI" id="CHEBI:29999"/>
        <dbReference type="ChEBI" id="CHEBI:30616"/>
        <dbReference type="ChEBI" id="CHEBI:83421"/>
        <dbReference type="ChEBI" id="CHEBI:456216"/>
        <dbReference type="EC" id="2.7.11.1"/>
    </reaction>
</comment>
<dbReference type="EC" id="2.7.11.1" evidence="2"/>
<proteinExistence type="inferred from homology"/>
<dbReference type="SMART" id="SM00220">
    <property type="entry name" value="S_TKc"/>
    <property type="match status" value="1"/>
</dbReference>
<evidence type="ECO:0000256" key="2">
    <source>
        <dbReference type="ARBA" id="ARBA00012513"/>
    </source>
</evidence>
<feature type="compositionally biased region" description="Polar residues" evidence="11">
    <location>
        <begin position="457"/>
        <end position="468"/>
    </location>
</feature>
<dbReference type="PANTHER" id="PTHR24346">
    <property type="entry name" value="MAP/MICROTUBULE AFFINITY-REGULATING KINASE"/>
    <property type="match status" value="1"/>
</dbReference>
<dbReference type="SUPFAM" id="SSF56112">
    <property type="entry name" value="Protein kinase-like (PK-like)"/>
    <property type="match status" value="1"/>
</dbReference>
<evidence type="ECO:0000256" key="3">
    <source>
        <dbReference type="ARBA" id="ARBA00022527"/>
    </source>
</evidence>
<evidence type="ECO:0000256" key="11">
    <source>
        <dbReference type="SAM" id="MobiDB-lite"/>
    </source>
</evidence>
<dbReference type="InterPro" id="IPR028375">
    <property type="entry name" value="KA1/Ssp2_C"/>
</dbReference>
<keyword evidence="5 10" id="KW-0547">Nucleotide-binding</keyword>
<keyword evidence="6 14" id="KW-0418">Kinase</keyword>
<evidence type="ECO:0000313" key="15">
    <source>
        <dbReference type="Proteomes" id="UP001479436"/>
    </source>
</evidence>
<feature type="domain" description="Protein kinase" evidence="12">
    <location>
        <begin position="85"/>
        <end position="349"/>
    </location>
</feature>
<reference evidence="14 15" key="1">
    <citation type="submission" date="2023-04" db="EMBL/GenBank/DDBJ databases">
        <title>Genome of Basidiobolus ranarum AG-B5.</title>
        <authorList>
            <person name="Stajich J.E."/>
            <person name="Carter-House D."/>
            <person name="Gryganskyi A."/>
        </authorList>
    </citation>
    <scope>NUCLEOTIDE SEQUENCE [LARGE SCALE GENOMIC DNA]</scope>
    <source>
        <strain evidence="14 15">AG-B5</strain>
    </source>
</reference>
<dbReference type="InterPro" id="IPR017441">
    <property type="entry name" value="Protein_kinase_ATP_BS"/>
</dbReference>
<feature type="compositionally biased region" description="Basic and acidic residues" evidence="11">
    <location>
        <begin position="601"/>
        <end position="613"/>
    </location>
</feature>
<dbReference type="CDD" id="cd14077">
    <property type="entry name" value="STKc_Kin1_2"/>
    <property type="match status" value="1"/>
</dbReference>